<dbReference type="Proteomes" id="UP000663722">
    <property type="component" value="Chromosome"/>
</dbReference>
<keyword evidence="2 3" id="KW-0808">Transferase</keyword>
<gene>
    <name evidence="3" type="ORF">dnm_060570</name>
</gene>
<dbReference type="Gene3D" id="2.160.10.10">
    <property type="entry name" value="Hexapeptide repeat proteins"/>
    <property type="match status" value="1"/>
</dbReference>
<dbReference type="GO" id="GO:0008374">
    <property type="term" value="F:O-acyltransferase activity"/>
    <property type="evidence" value="ECO:0007669"/>
    <property type="project" value="TreeGrafter"/>
</dbReference>
<proteinExistence type="inferred from homology"/>
<evidence type="ECO:0000256" key="2">
    <source>
        <dbReference type="ARBA" id="ARBA00022679"/>
    </source>
</evidence>
<dbReference type="PANTHER" id="PTHR23416">
    <property type="entry name" value="SIALIC ACID SYNTHASE-RELATED"/>
    <property type="match status" value="1"/>
</dbReference>
<evidence type="ECO:0000256" key="1">
    <source>
        <dbReference type="ARBA" id="ARBA00007274"/>
    </source>
</evidence>
<dbReference type="EMBL" id="CP061800">
    <property type="protein sequence ID" value="QTA89997.1"/>
    <property type="molecule type" value="Genomic_DNA"/>
</dbReference>
<organism evidence="3 4">
    <name type="scientific">Desulfonema magnum</name>
    <dbReference type="NCBI Taxonomy" id="45655"/>
    <lineage>
        <taxon>Bacteria</taxon>
        <taxon>Pseudomonadati</taxon>
        <taxon>Thermodesulfobacteriota</taxon>
        <taxon>Desulfobacteria</taxon>
        <taxon>Desulfobacterales</taxon>
        <taxon>Desulfococcaceae</taxon>
        <taxon>Desulfonema</taxon>
    </lineage>
</organism>
<dbReference type="PANTHER" id="PTHR23416:SF23">
    <property type="entry name" value="ACETYLTRANSFERASE C18B11.09C-RELATED"/>
    <property type="match status" value="1"/>
</dbReference>
<dbReference type="InterPro" id="IPR001451">
    <property type="entry name" value="Hexapep"/>
</dbReference>
<comment type="similarity">
    <text evidence="1">Belongs to the transferase hexapeptide repeat family.</text>
</comment>
<sequence>MASSLTKKLFAKIAFFAPGGFTFRPWLHRARGVQMGENVWISQYVYIDEVHPENVIIKDNVGIGLRSTIFAHFYWGKYKPGKRVGKVVIEKNVYIGAHCVILHDVTIGEGSVIAAGSVINKNVPPGVLYGPPSASPLARVTRPLIKGVSHKEFLSGLRKL</sequence>
<evidence type="ECO:0000313" key="4">
    <source>
        <dbReference type="Proteomes" id="UP000663722"/>
    </source>
</evidence>
<dbReference type="SUPFAM" id="SSF51161">
    <property type="entry name" value="Trimeric LpxA-like enzymes"/>
    <property type="match status" value="1"/>
</dbReference>
<dbReference type="InterPro" id="IPR051159">
    <property type="entry name" value="Hexapeptide_acetyltransf"/>
</dbReference>
<evidence type="ECO:0000313" key="3">
    <source>
        <dbReference type="EMBL" id="QTA89997.1"/>
    </source>
</evidence>
<dbReference type="CDD" id="cd04647">
    <property type="entry name" value="LbH_MAT_like"/>
    <property type="match status" value="1"/>
</dbReference>
<dbReference type="KEGG" id="dmm:dnm_060570"/>
<dbReference type="Pfam" id="PF00132">
    <property type="entry name" value="Hexapep"/>
    <property type="match status" value="1"/>
</dbReference>
<dbReference type="RefSeq" id="WP_207678388.1">
    <property type="nucleotide sequence ID" value="NZ_CP061800.1"/>
</dbReference>
<dbReference type="InterPro" id="IPR011004">
    <property type="entry name" value="Trimer_LpxA-like_sf"/>
</dbReference>
<protein>
    <submittedName>
        <fullName evidence="3">Transferase hexapeptide repeat containing protein</fullName>
    </submittedName>
</protein>
<accession>A0A975GQL7</accession>
<keyword evidence="4" id="KW-1185">Reference proteome</keyword>
<dbReference type="AlphaFoldDB" id="A0A975GQL7"/>
<reference evidence="3" key="1">
    <citation type="journal article" date="2021" name="Microb. Physiol.">
        <title>Proteogenomic Insights into the Physiology of Marine, Sulfate-Reducing, Filamentous Desulfonema limicola and Desulfonema magnum.</title>
        <authorList>
            <person name="Schnaars V."/>
            <person name="Wohlbrand L."/>
            <person name="Scheve S."/>
            <person name="Hinrichs C."/>
            <person name="Reinhardt R."/>
            <person name="Rabus R."/>
        </authorList>
    </citation>
    <scope>NUCLEOTIDE SEQUENCE</scope>
    <source>
        <strain evidence="3">4be13</strain>
    </source>
</reference>
<name>A0A975GQL7_9BACT</name>